<feature type="signal peptide" evidence="6">
    <location>
        <begin position="1"/>
        <end position="21"/>
    </location>
</feature>
<keyword evidence="9" id="KW-1185">Reference proteome</keyword>
<evidence type="ECO:0000256" key="6">
    <source>
        <dbReference type="SAM" id="SignalP"/>
    </source>
</evidence>
<sequence length="537" mass="57381">MGAPRRTAATALAASAALALAACAPSAPGEGPEGGGDASGGGDGSLVVATTTDVVNYNPLVGNSRTDSWVTDLMYPRLLHINDQGEKEAALATDWGYADDLTGYFEIRDDMSWSDGEPLTADDVAWTLQSVLDDQPAGTLLGQMGAVESVEATSDTRVELHLSEPDAVVVPEVGFWAVVVPRHVFEPEGSLADFANDAPQADGAWVSAGPYALSEVQRGQSYTMERVEDYPLADDGTPNASEVVFRVYPDVNTELLALQSGEVDLVANALPPSQVERLQGTDGIEVTEVPGLGYAHLVYNMQEERLADVQVRRALAAAVDYDTIREVVLQGQAVSAGSNPLIPVLSQFAEDGQEEYAYDPEQARQLLADAGVQDTTFSLLYNLTDPVMAQSAQLMAEQAAEAGITLELDGRERNAYLAATDAGDYEVYLGNFAIMDDPVTNFRLSYQPGGVINYTYVDDPQLNGLIDEAGRQLDVADQVPIMREAAGIVKDQVYDNILYTQNLYLAHSDEWSGFEVQPSELLSVVNPVSLANATTGG</sequence>
<dbReference type="Gene3D" id="3.40.190.10">
    <property type="entry name" value="Periplasmic binding protein-like II"/>
    <property type="match status" value="1"/>
</dbReference>
<evidence type="ECO:0000256" key="4">
    <source>
        <dbReference type="ARBA" id="ARBA00022729"/>
    </source>
</evidence>
<dbReference type="Proteomes" id="UP001387100">
    <property type="component" value="Unassembled WGS sequence"/>
</dbReference>
<feature type="chain" id="PRO_5046041727" evidence="6">
    <location>
        <begin position="22"/>
        <end position="537"/>
    </location>
</feature>
<dbReference type="RefSeq" id="WP_339573144.1">
    <property type="nucleotide sequence ID" value="NZ_JBBIAA010000001.1"/>
</dbReference>
<evidence type="ECO:0000313" key="8">
    <source>
        <dbReference type="EMBL" id="MEJ5943752.1"/>
    </source>
</evidence>
<dbReference type="InterPro" id="IPR000914">
    <property type="entry name" value="SBP_5_dom"/>
</dbReference>
<feature type="domain" description="Solute-binding protein family 5" evidence="7">
    <location>
        <begin position="89"/>
        <end position="448"/>
    </location>
</feature>
<comment type="similarity">
    <text evidence="2">Belongs to the bacterial solute-binding protein 5 family.</text>
</comment>
<keyword evidence="3" id="KW-0813">Transport</keyword>
<keyword evidence="4 6" id="KW-0732">Signal</keyword>
<evidence type="ECO:0000256" key="2">
    <source>
        <dbReference type="ARBA" id="ARBA00005695"/>
    </source>
</evidence>
<dbReference type="PROSITE" id="PS51257">
    <property type="entry name" value="PROKAR_LIPOPROTEIN"/>
    <property type="match status" value="1"/>
</dbReference>
<protein>
    <submittedName>
        <fullName evidence="8">ABC transporter substrate-binding protein</fullName>
    </submittedName>
</protein>
<dbReference type="CDD" id="cd00995">
    <property type="entry name" value="PBP2_NikA_DppA_OppA_like"/>
    <property type="match status" value="1"/>
</dbReference>
<dbReference type="PANTHER" id="PTHR30290:SF10">
    <property type="entry name" value="PERIPLASMIC OLIGOPEPTIDE-BINDING PROTEIN-RELATED"/>
    <property type="match status" value="1"/>
</dbReference>
<gene>
    <name evidence="8" type="ORF">WDZ17_00400</name>
</gene>
<dbReference type="EMBL" id="JBBIAA010000001">
    <property type="protein sequence ID" value="MEJ5943752.1"/>
    <property type="molecule type" value="Genomic_DNA"/>
</dbReference>
<organism evidence="8 9">
    <name type="scientific">Pseudokineococcus basanitobsidens</name>
    <dbReference type="NCBI Taxonomy" id="1926649"/>
    <lineage>
        <taxon>Bacteria</taxon>
        <taxon>Bacillati</taxon>
        <taxon>Actinomycetota</taxon>
        <taxon>Actinomycetes</taxon>
        <taxon>Kineosporiales</taxon>
        <taxon>Kineosporiaceae</taxon>
        <taxon>Pseudokineococcus</taxon>
    </lineage>
</organism>
<evidence type="ECO:0000256" key="5">
    <source>
        <dbReference type="SAM" id="MobiDB-lite"/>
    </source>
</evidence>
<dbReference type="InterPro" id="IPR039424">
    <property type="entry name" value="SBP_5"/>
</dbReference>
<evidence type="ECO:0000256" key="3">
    <source>
        <dbReference type="ARBA" id="ARBA00022448"/>
    </source>
</evidence>
<dbReference type="SUPFAM" id="SSF53850">
    <property type="entry name" value="Periplasmic binding protein-like II"/>
    <property type="match status" value="1"/>
</dbReference>
<evidence type="ECO:0000259" key="7">
    <source>
        <dbReference type="Pfam" id="PF00496"/>
    </source>
</evidence>
<feature type="compositionally biased region" description="Gly residues" evidence="5">
    <location>
        <begin position="31"/>
        <end position="44"/>
    </location>
</feature>
<dbReference type="Gene3D" id="3.90.76.10">
    <property type="entry name" value="Dipeptide-binding Protein, Domain 1"/>
    <property type="match status" value="1"/>
</dbReference>
<dbReference type="Pfam" id="PF00496">
    <property type="entry name" value="SBP_bac_5"/>
    <property type="match status" value="1"/>
</dbReference>
<evidence type="ECO:0000256" key="1">
    <source>
        <dbReference type="ARBA" id="ARBA00004196"/>
    </source>
</evidence>
<accession>A0ABU8RFC6</accession>
<dbReference type="InterPro" id="IPR030678">
    <property type="entry name" value="Peptide/Ni-bd"/>
</dbReference>
<name>A0ABU8RFC6_9ACTN</name>
<dbReference type="PIRSF" id="PIRSF002741">
    <property type="entry name" value="MppA"/>
    <property type="match status" value="1"/>
</dbReference>
<dbReference type="PANTHER" id="PTHR30290">
    <property type="entry name" value="PERIPLASMIC BINDING COMPONENT OF ABC TRANSPORTER"/>
    <property type="match status" value="1"/>
</dbReference>
<proteinExistence type="inferred from homology"/>
<feature type="region of interest" description="Disordered" evidence="5">
    <location>
        <begin position="24"/>
        <end position="45"/>
    </location>
</feature>
<dbReference type="Gene3D" id="3.10.105.10">
    <property type="entry name" value="Dipeptide-binding Protein, Domain 3"/>
    <property type="match status" value="1"/>
</dbReference>
<reference evidence="8 9" key="1">
    <citation type="journal article" date="2017" name="Int. J. Syst. Evol. Microbiol.">
        <title>Pseudokineococcus basanitobsidens sp. nov., isolated from volcanic rock.</title>
        <authorList>
            <person name="Lee D.W."/>
            <person name="Park M.Y."/>
            <person name="Kim J.J."/>
            <person name="Kim B.S."/>
        </authorList>
    </citation>
    <scope>NUCLEOTIDE SEQUENCE [LARGE SCALE GENOMIC DNA]</scope>
    <source>
        <strain evidence="8 9">DSM 103726</strain>
    </source>
</reference>
<comment type="caution">
    <text evidence="8">The sequence shown here is derived from an EMBL/GenBank/DDBJ whole genome shotgun (WGS) entry which is preliminary data.</text>
</comment>
<evidence type="ECO:0000313" key="9">
    <source>
        <dbReference type="Proteomes" id="UP001387100"/>
    </source>
</evidence>
<comment type="subcellular location">
    <subcellularLocation>
        <location evidence="1">Cell envelope</location>
    </subcellularLocation>
</comment>